<dbReference type="SUPFAM" id="SSF55920">
    <property type="entry name" value="Creatinase/aminopeptidase"/>
    <property type="match status" value="1"/>
</dbReference>
<dbReference type="Proteomes" id="UP000030651">
    <property type="component" value="Unassembled WGS sequence"/>
</dbReference>
<reference evidence="5" key="1">
    <citation type="journal article" date="2015" name="BMC Genomics">
        <title>Genomic and transcriptomic analysis of the endophytic fungus Pestalotiopsis fici reveals its lifestyle and high potential for synthesis of natural products.</title>
        <authorList>
            <person name="Wang X."/>
            <person name="Zhang X."/>
            <person name="Liu L."/>
            <person name="Xiang M."/>
            <person name="Wang W."/>
            <person name="Sun X."/>
            <person name="Che Y."/>
            <person name="Guo L."/>
            <person name="Liu G."/>
            <person name="Guo L."/>
            <person name="Wang C."/>
            <person name="Yin W.B."/>
            <person name="Stadler M."/>
            <person name="Zhang X."/>
            <person name="Liu X."/>
        </authorList>
    </citation>
    <scope>NUCLEOTIDE SEQUENCE [LARGE SCALE GENOMIC DNA]</scope>
    <source>
        <strain evidence="5">W106-1 / CGMCC3.15140</strain>
    </source>
</reference>
<name>W3WJE1_PESFW</name>
<feature type="domain" description="Creatinase N-terminal" evidence="3">
    <location>
        <begin position="17"/>
        <end position="177"/>
    </location>
</feature>
<evidence type="ECO:0000259" key="3">
    <source>
        <dbReference type="Pfam" id="PF01321"/>
    </source>
</evidence>
<dbReference type="HOGENOM" id="CLU_595971_0_0_1"/>
<keyword evidence="5" id="KW-1185">Reference proteome</keyword>
<dbReference type="InterPro" id="IPR000994">
    <property type="entry name" value="Pept_M24"/>
</dbReference>
<sequence length="459" mass="51690">MNFAQSCHLLDFKIPQLSRLHAARMERKLDILIIFDSANNISISRFNPLFTTHDTCLVLFPNGTSFLFVEYIRRRAELLAAEDKLAPDLRVVVFGAPNRNGCSNLWEAIHQHMLVAVDFSRFQPALQTLLEHSEVADLAGLKIGYDRKYTLGQKIEEAEAAFPGAEFIDFTNEVDKCKSVLDEYSYRNNIIGAELVHVAFRHALQAISFHATATEASWFAHAALETYRSYYYPSVSLAGVGARNDINLNGCDINIVQGYNRPYEESVDEVLRPGEPWTLTILITVNGTRIEFLYTGGNGMPRKQSIAMKLGLAMQVRLSDQYKPNITFDEMYNDSNSYASARGFKISRRRIGHGINLPVHAPGSIIMGNRSVIPLGFAITYQPPIIGMDESGGPIHALFGNTCIMMDQGLMPITSSDPEMRGNDKIWTIYGQTMPKPEWKKAANFHKSYESYRTWRAQL</sequence>
<evidence type="ECO:0000256" key="1">
    <source>
        <dbReference type="ARBA" id="ARBA00020658"/>
    </source>
</evidence>
<feature type="domain" description="Peptidase M24" evidence="2">
    <location>
        <begin position="193"/>
        <end position="386"/>
    </location>
</feature>
<dbReference type="KEGG" id="pfy:PFICI_13864"/>
<proteinExistence type="predicted"/>
<protein>
    <recommendedName>
        <fullName evidence="1">Probable Xaa-Pro aminopeptidase P</fullName>
    </recommendedName>
</protein>
<evidence type="ECO:0000313" key="4">
    <source>
        <dbReference type="EMBL" id="ETS73998.1"/>
    </source>
</evidence>
<evidence type="ECO:0000313" key="5">
    <source>
        <dbReference type="Proteomes" id="UP000030651"/>
    </source>
</evidence>
<dbReference type="InterPro" id="IPR036005">
    <property type="entry name" value="Creatinase/aminopeptidase-like"/>
</dbReference>
<dbReference type="RefSeq" id="XP_007840636.1">
    <property type="nucleotide sequence ID" value="XM_007842445.1"/>
</dbReference>
<dbReference type="Pfam" id="PF00557">
    <property type="entry name" value="Peptidase_M24"/>
    <property type="match status" value="1"/>
</dbReference>
<evidence type="ECO:0000259" key="2">
    <source>
        <dbReference type="Pfam" id="PF00557"/>
    </source>
</evidence>
<dbReference type="GeneID" id="19278877"/>
<gene>
    <name evidence="4" type="ORF">PFICI_13864</name>
</gene>
<dbReference type="InterPro" id="IPR000587">
    <property type="entry name" value="Creatinase_N"/>
</dbReference>
<organism evidence="4 5">
    <name type="scientific">Pestalotiopsis fici (strain W106-1 / CGMCC3.15140)</name>
    <dbReference type="NCBI Taxonomy" id="1229662"/>
    <lineage>
        <taxon>Eukaryota</taxon>
        <taxon>Fungi</taxon>
        <taxon>Dikarya</taxon>
        <taxon>Ascomycota</taxon>
        <taxon>Pezizomycotina</taxon>
        <taxon>Sordariomycetes</taxon>
        <taxon>Xylariomycetidae</taxon>
        <taxon>Amphisphaeriales</taxon>
        <taxon>Sporocadaceae</taxon>
        <taxon>Pestalotiopsis</taxon>
    </lineage>
</organism>
<dbReference type="Pfam" id="PF01321">
    <property type="entry name" value="Creatinase_N"/>
    <property type="match status" value="1"/>
</dbReference>
<dbReference type="EMBL" id="KI912120">
    <property type="protein sequence ID" value="ETS73998.1"/>
    <property type="molecule type" value="Genomic_DNA"/>
</dbReference>
<accession>W3WJE1</accession>
<dbReference type="InParanoid" id="W3WJE1"/>
<dbReference type="AlphaFoldDB" id="W3WJE1"/>
<dbReference type="Gene3D" id="3.90.230.10">
    <property type="entry name" value="Creatinase/methionine aminopeptidase superfamily"/>
    <property type="match status" value="1"/>
</dbReference>